<dbReference type="InterPro" id="IPR000463">
    <property type="entry name" value="Fatty_acid-bd"/>
</dbReference>
<keyword evidence="3" id="KW-1185">Reference proteome</keyword>
<sequence length="176" mass="20468">MKYKDNFFNTRILNNNLNIRIRRNNKFGLKSVKQTNKMSGAEAFMGSWREEEKEGYEAMVTALGLPEEKKEFFKNARTEITYRRDGDVWEINVGMQGAPQTRTFRFKPGEQYELASLDCSPMKSVVTVDGDKLQEKHIDDNLHGMDMNITRYIDGGKMIVETHVGELRMRSIYARI</sequence>
<protein>
    <submittedName>
        <fullName evidence="2">FABP5-like protein</fullName>
    </submittedName>
</protein>
<evidence type="ECO:0000313" key="2">
    <source>
        <dbReference type="EMBL" id="WAR31581.1"/>
    </source>
</evidence>
<dbReference type="SUPFAM" id="SSF50814">
    <property type="entry name" value="Lipocalins"/>
    <property type="match status" value="1"/>
</dbReference>
<dbReference type="CDD" id="cd00742">
    <property type="entry name" value="FABP"/>
    <property type="match status" value="1"/>
</dbReference>
<gene>
    <name evidence="2" type="ORF">MAR_034123</name>
</gene>
<dbReference type="PRINTS" id="PR00178">
    <property type="entry name" value="FATTYACIDBP"/>
</dbReference>
<dbReference type="InterPro" id="IPR031259">
    <property type="entry name" value="ILBP"/>
</dbReference>
<organism evidence="2 3">
    <name type="scientific">Mya arenaria</name>
    <name type="common">Soft-shell clam</name>
    <dbReference type="NCBI Taxonomy" id="6604"/>
    <lineage>
        <taxon>Eukaryota</taxon>
        <taxon>Metazoa</taxon>
        <taxon>Spiralia</taxon>
        <taxon>Lophotrochozoa</taxon>
        <taxon>Mollusca</taxon>
        <taxon>Bivalvia</taxon>
        <taxon>Autobranchia</taxon>
        <taxon>Heteroconchia</taxon>
        <taxon>Euheterodonta</taxon>
        <taxon>Imparidentia</taxon>
        <taxon>Neoheterodontei</taxon>
        <taxon>Myida</taxon>
        <taxon>Myoidea</taxon>
        <taxon>Myidae</taxon>
        <taxon>Mya</taxon>
    </lineage>
</organism>
<name>A0ABY7GEQ1_MYAAR</name>
<evidence type="ECO:0000256" key="1">
    <source>
        <dbReference type="ARBA" id="ARBA00008390"/>
    </source>
</evidence>
<dbReference type="EMBL" id="CP111028">
    <property type="protein sequence ID" value="WAR31581.1"/>
    <property type="molecule type" value="Genomic_DNA"/>
</dbReference>
<dbReference type="Gene3D" id="2.40.128.20">
    <property type="match status" value="1"/>
</dbReference>
<dbReference type="Proteomes" id="UP001164746">
    <property type="component" value="Chromosome 17"/>
</dbReference>
<comment type="similarity">
    <text evidence="1">Belongs to the calycin superfamily. Fatty-acid binding protein (FABP) family.</text>
</comment>
<evidence type="ECO:0000313" key="3">
    <source>
        <dbReference type="Proteomes" id="UP001164746"/>
    </source>
</evidence>
<dbReference type="PANTHER" id="PTHR11955">
    <property type="entry name" value="FATTY ACID BINDING PROTEIN"/>
    <property type="match status" value="1"/>
</dbReference>
<dbReference type="InterPro" id="IPR012674">
    <property type="entry name" value="Calycin"/>
</dbReference>
<proteinExistence type="inferred from homology"/>
<reference evidence="2" key="1">
    <citation type="submission" date="2022-11" db="EMBL/GenBank/DDBJ databases">
        <title>Centuries of genome instability and evolution in soft-shell clam transmissible cancer (bioRxiv).</title>
        <authorList>
            <person name="Hart S.F.M."/>
            <person name="Yonemitsu M.A."/>
            <person name="Giersch R.M."/>
            <person name="Beal B.F."/>
            <person name="Arriagada G."/>
            <person name="Davis B.W."/>
            <person name="Ostrander E.A."/>
            <person name="Goff S.P."/>
            <person name="Metzger M.J."/>
        </authorList>
    </citation>
    <scope>NUCLEOTIDE SEQUENCE</scope>
    <source>
        <strain evidence="2">MELC-2E11</strain>
        <tissue evidence="2">Siphon/mantle</tissue>
    </source>
</reference>
<accession>A0ABY7GEQ1</accession>